<organism evidence="2 3">
    <name type="scientific">Streptomyces klenkii</name>
    <dbReference type="NCBI Taxonomy" id="1420899"/>
    <lineage>
        <taxon>Bacteria</taxon>
        <taxon>Bacillati</taxon>
        <taxon>Actinomycetota</taxon>
        <taxon>Actinomycetes</taxon>
        <taxon>Kitasatosporales</taxon>
        <taxon>Streptomycetaceae</taxon>
        <taxon>Streptomyces</taxon>
    </lineage>
</organism>
<proteinExistence type="predicted"/>
<dbReference type="CDD" id="cd02440">
    <property type="entry name" value="AdoMet_MTases"/>
    <property type="match status" value="1"/>
</dbReference>
<keyword evidence="3" id="KW-1185">Reference proteome</keyword>
<evidence type="ECO:0008006" key="4">
    <source>
        <dbReference type="Google" id="ProtNLM"/>
    </source>
</evidence>
<protein>
    <recommendedName>
        <fullName evidence="4">Methyltransferase domain-containing protein</fullName>
    </recommendedName>
</protein>
<evidence type="ECO:0000313" key="3">
    <source>
        <dbReference type="Proteomes" id="UP000270343"/>
    </source>
</evidence>
<dbReference type="Gene3D" id="3.40.50.150">
    <property type="entry name" value="Vaccinia Virus protein VP39"/>
    <property type="match status" value="1"/>
</dbReference>
<feature type="compositionally biased region" description="Basic and acidic residues" evidence="1">
    <location>
        <begin position="191"/>
        <end position="201"/>
    </location>
</feature>
<reference evidence="2 3" key="1">
    <citation type="journal article" date="2015" name="Antonie Van Leeuwenhoek">
        <title>Streptomyces klenkii sp. nov., isolated from deep marine sediment.</title>
        <authorList>
            <person name="Veyisoglu A."/>
            <person name="Sahin N."/>
        </authorList>
    </citation>
    <scope>NUCLEOTIDE SEQUENCE [LARGE SCALE GENOMIC DNA]</scope>
    <source>
        <strain evidence="2 3">KCTC 29202</strain>
    </source>
</reference>
<name>A0A3B0AK39_9ACTN</name>
<dbReference type="SUPFAM" id="SSF53335">
    <property type="entry name" value="S-adenosyl-L-methionine-dependent methyltransferases"/>
    <property type="match status" value="1"/>
</dbReference>
<feature type="region of interest" description="Disordered" evidence="1">
    <location>
        <begin position="123"/>
        <end position="201"/>
    </location>
</feature>
<feature type="compositionally biased region" description="Basic residues" evidence="1">
    <location>
        <begin position="123"/>
        <end position="153"/>
    </location>
</feature>
<dbReference type="InterPro" id="IPR029063">
    <property type="entry name" value="SAM-dependent_MTases_sf"/>
</dbReference>
<dbReference type="EMBL" id="RBAM01000025">
    <property type="protein sequence ID" value="RKN61345.1"/>
    <property type="molecule type" value="Genomic_DNA"/>
</dbReference>
<dbReference type="Pfam" id="PF01135">
    <property type="entry name" value="PCMT"/>
    <property type="match status" value="1"/>
</dbReference>
<sequence>MALARDTAASHDQGDLPHASSLPWGAGRCDATPPRGTMKVLEIGAGAGCNASLITAITGAEVVTIDVTEAIVTEAARAADRAGEKNVTALTADGYFGHLVKGPYDQIVVTCWRHRHLPALARPARRRRAHRRPRRARRLPPHPVRHPRWRPPARPRGDVERLHVSGRSPIRVAGRADPGPDRTVGASAADHGGEHRPRPGR</sequence>
<evidence type="ECO:0000256" key="1">
    <source>
        <dbReference type="SAM" id="MobiDB-lite"/>
    </source>
</evidence>
<feature type="region of interest" description="Disordered" evidence="1">
    <location>
        <begin position="1"/>
        <end position="28"/>
    </location>
</feature>
<dbReference type="AlphaFoldDB" id="A0A3B0AK39"/>
<evidence type="ECO:0000313" key="2">
    <source>
        <dbReference type="EMBL" id="RKN61345.1"/>
    </source>
</evidence>
<comment type="caution">
    <text evidence="2">The sequence shown here is derived from an EMBL/GenBank/DDBJ whole genome shotgun (WGS) entry which is preliminary data.</text>
</comment>
<accession>A0A3B0AK39</accession>
<dbReference type="Proteomes" id="UP000270343">
    <property type="component" value="Unassembled WGS sequence"/>
</dbReference>
<gene>
    <name evidence="2" type="ORF">D7231_32150</name>
</gene>